<dbReference type="InterPro" id="IPR000652">
    <property type="entry name" value="Triosephosphate_isomerase"/>
</dbReference>
<keyword evidence="5 7" id="KW-0413">Isomerase</keyword>
<dbReference type="UniPathway" id="UPA00109">
    <property type="reaction ID" value="UER00189"/>
</dbReference>
<dbReference type="InterPro" id="IPR035990">
    <property type="entry name" value="TIM_sf"/>
</dbReference>
<dbReference type="GO" id="GO:0006096">
    <property type="term" value="P:glycolytic process"/>
    <property type="evidence" value="ECO:0007669"/>
    <property type="project" value="UniProtKB-UniRule"/>
</dbReference>
<dbReference type="GO" id="GO:0004807">
    <property type="term" value="F:triose-phosphate isomerase activity"/>
    <property type="evidence" value="ECO:0007669"/>
    <property type="project" value="UniProtKB-UniRule"/>
</dbReference>
<dbReference type="GO" id="GO:0005737">
    <property type="term" value="C:cytoplasm"/>
    <property type="evidence" value="ECO:0007669"/>
    <property type="project" value="UniProtKB-SubCell"/>
</dbReference>
<accession>A0A832W0H5</accession>
<comment type="subunit">
    <text evidence="6 7">Homotetramer; dimer of dimers.</text>
</comment>
<organism evidence="8 9">
    <name type="scientific">Methermicoccus shengliensis</name>
    <dbReference type="NCBI Taxonomy" id="660064"/>
    <lineage>
        <taxon>Archaea</taxon>
        <taxon>Methanobacteriati</taxon>
        <taxon>Methanobacteriota</taxon>
        <taxon>Stenosarchaea group</taxon>
        <taxon>Methanomicrobia</taxon>
        <taxon>Methanosarcinales</taxon>
        <taxon>Methermicoccaceae</taxon>
        <taxon>Methermicoccus</taxon>
    </lineage>
</organism>
<evidence type="ECO:0000313" key="9">
    <source>
        <dbReference type="Proteomes" id="UP000600363"/>
    </source>
</evidence>
<gene>
    <name evidence="7 8" type="primary">tpiA</name>
    <name evidence="8" type="ORF">HA299_06160</name>
</gene>
<dbReference type="InterPro" id="IPR013785">
    <property type="entry name" value="Aldolase_TIM"/>
</dbReference>
<dbReference type="Proteomes" id="UP000600363">
    <property type="component" value="Unassembled WGS sequence"/>
</dbReference>
<dbReference type="InterPro" id="IPR022891">
    <property type="entry name" value="Triosephosphate_isomerase_arc"/>
</dbReference>
<dbReference type="HAMAP" id="MF_00147_A">
    <property type="entry name" value="TIM_A"/>
    <property type="match status" value="1"/>
</dbReference>
<dbReference type="NCBIfam" id="TIGR00419">
    <property type="entry name" value="tim"/>
    <property type="match status" value="1"/>
</dbReference>
<keyword evidence="3 7" id="KW-0963">Cytoplasm</keyword>
<dbReference type="InterPro" id="IPR020861">
    <property type="entry name" value="Triosephosphate_isomerase_AS"/>
</dbReference>
<dbReference type="CDD" id="cd00311">
    <property type="entry name" value="TIM"/>
    <property type="match status" value="1"/>
</dbReference>
<dbReference type="PROSITE" id="PS51440">
    <property type="entry name" value="TIM_2"/>
    <property type="match status" value="1"/>
</dbReference>
<evidence type="ECO:0000313" key="8">
    <source>
        <dbReference type="EMBL" id="HIH70175.1"/>
    </source>
</evidence>
<evidence type="ECO:0000256" key="5">
    <source>
        <dbReference type="ARBA" id="ARBA00023235"/>
    </source>
</evidence>
<dbReference type="Gene3D" id="3.20.20.70">
    <property type="entry name" value="Aldolase class I"/>
    <property type="match status" value="1"/>
</dbReference>
<proteinExistence type="inferred from homology"/>
<dbReference type="RefSeq" id="WP_042684808.1">
    <property type="nucleotide sequence ID" value="NZ_DUIH01000021.1"/>
</dbReference>
<comment type="pathway">
    <text evidence="7">Carbohydrate biosynthesis; gluconeogenesis.</text>
</comment>
<evidence type="ECO:0000256" key="2">
    <source>
        <dbReference type="ARBA" id="ARBA00022432"/>
    </source>
</evidence>
<keyword evidence="2 7" id="KW-0312">Gluconeogenesis</keyword>
<comment type="catalytic activity">
    <reaction evidence="7">
        <text>D-glyceraldehyde 3-phosphate = dihydroxyacetone phosphate</text>
        <dbReference type="Rhea" id="RHEA:18585"/>
        <dbReference type="ChEBI" id="CHEBI:57642"/>
        <dbReference type="ChEBI" id="CHEBI:59776"/>
        <dbReference type="EC" id="5.3.1.1"/>
    </reaction>
</comment>
<comment type="caution">
    <text evidence="8">The sequence shown here is derived from an EMBL/GenBank/DDBJ whole genome shotgun (WGS) entry which is preliminary data.</text>
</comment>
<feature type="binding site" evidence="7">
    <location>
        <begin position="8"/>
        <end position="10"/>
    </location>
    <ligand>
        <name>substrate</name>
    </ligand>
</feature>
<comment type="function">
    <text evidence="7">Involved in the gluconeogenesis. Catalyzes stereospecifically the conversion of dihydroxyacetone phosphate (DHAP) to D-glyceraldehyde-3-phosphate (G3P).</text>
</comment>
<comment type="similarity">
    <text evidence="7">Belongs to the triosephosphate isomerase family.</text>
</comment>
<comment type="subcellular location">
    <subcellularLocation>
        <location evidence="7">Cytoplasm</location>
    </subcellularLocation>
</comment>
<evidence type="ECO:0000256" key="3">
    <source>
        <dbReference type="ARBA" id="ARBA00022490"/>
    </source>
</evidence>
<evidence type="ECO:0000256" key="4">
    <source>
        <dbReference type="ARBA" id="ARBA00023152"/>
    </source>
</evidence>
<feature type="binding site" evidence="7">
    <location>
        <position position="178"/>
    </location>
    <ligand>
        <name>substrate</name>
    </ligand>
</feature>
<dbReference type="EMBL" id="DUIH01000021">
    <property type="protein sequence ID" value="HIH70175.1"/>
    <property type="molecule type" value="Genomic_DNA"/>
</dbReference>
<dbReference type="EC" id="5.3.1.1" evidence="7"/>
<protein>
    <recommendedName>
        <fullName evidence="1 7">Triosephosphate isomerase</fullName>
        <shortName evidence="7">TIM</shortName>
        <shortName evidence="7">TPI</shortName>
        <ecNumber evidence="7">5.3.1.1</ecNumber>
    </recommendedName>
    <alternativeName>
        <fullName evidence="7">Triose-phosphate isomerase</fullName>
    </alternativeName>
</protein>
<dbReference type="NCBIfam" id="NF003302">
    <property type="entry name" value="PRK04302.1"/>
    <property type="match status" value="1"/>
</dbReference>
<reference evidence="8" key="1">
    <citation type="journal article" date="2020" name="bioRxiv">
        <title>A rank-normalized archaeal taxonomy based on genome phylogeny resolves widespread incomplete and uneven classifications.</title>
        <authorList>
            <person name="Rinke C."/>
            <person name="Chuvochina M."/>
            <person name="Mussig A.J."/>
            <person name="Chaumeil P.-A."/>
            <person name="Waite D.W."/>
            <person name="Whitman W.B."/>
            <person name="Parks D.H."/>
            <person name="Hugenholtz P."/>
        </authorList>
    </citation>
    <scope>NUCLEOTIDE SEQUENCE</scope>
    <source>
        <strain evidence="8">UBA12518</strain>
    </source>
</reference>
<feature type="binding site" evidence="7">
    <location>
        <begin position="199"/>
        <end position="200"/>
    </location>
    <ligand>
        <name>substrate</name>
    </ligand>
</feature>
<dbReference type="FunFam" id="3.20.20.70:FF:000223">
    <property type="entry name" value="Triosephosphate isomerase"/>
    <property type="match status" value="1"/>
</dbReference>
<feature type="active site" description="Proton acceptor" evidence="7">
    <location>
        <position position="138"/>
    </location>
</feature>
<name>A0A832W0H5_9EURY</name>
<dbReference type="UniPathway" id="UPA00138"/>
<dbReference type="SUPFAM" id="SSF51351">
    <property type="entry name" value="Triosephosphate isomerase (TIM)"/>
    <property type="match status" value="1"/>
</dbReference>
<evidence type="ECO:0000256" key="6">
    <source>
        <dbReference type="ARBA" id="ARBA00044762"/>
    </source>
</evidence>
<evidence type="ECO:0000256" key="7">
    <source>
        <dbReference type="HAMAP-Rule" id="MF_00147"/>
    </source>
</evidence>
<feature type="binding site" evidence="7">
    <location>
        <position position="143"/>
    </location>
    <ligand>
        <name>substrate</name>
    </ligand>
</feature>
<feature type="active site" description="Electrophile" evidence="7">
    <location>
        <position position="90"/>
    </location>
</feature>
<keyword evidence="4 7" id="KW-0324">Glycolysis</keyword>
<comment type="pathway">
    <text evidence="7">Carbohydrate degradation; glycolysis; D-glyceraldehyde 3-phosphate from glycerone phosphate: step 1/1.</text>
</comment>
<sequence>MKPIIIVNFKTYLEATGERALKLAEVCARVSEESGLSIVAAPQSADLHRVAQLTRAYAQHMDPITPGSHTGWMLPHALKQAGATGTLINHSERRLTLADIDACVHMARELELTSVVCTNNIATTRAAAALEPDYVAVEPPELIGTGIAVSRADPEVISGSVDAVRRVNPKVRVLCGAGISNADDLVAAIELGAHGVLLASGIVKAPDQEEALRALVSKV</sequence>
<evidence type="ECO:0000256" key="1">
    <source>
        <dbReference type="ARBA" id="ARBA00019397"/>
    </source>
</evidence>
<dbReference type="GO" id="GO:0006094">
    <property type="term" value="P:gluconeogenesis"/>
    <property type="evidence" value="ECO:0007669"/>
    <property type="project" value="UniProtKB-UniRule"/>
</dbReference>
<dbReference type="PROSITE" id="PS00171">
    <property type="entry name" value="TIM_1"/>
    <property type="match status" value="1"/>
</dbReference>
<dbReference type="Pfam" id="PF00121">
    <property type="entry name" value="TIM"/>
    <property type="match status" value="1"/>
</dbReference>
<dbReference type="AlphaFoldDB" id="A0A832W0H5"/>